<feature type="domain" description="CtsR N-terminal HTH" evidence="1">
    <location>
        <begin position="3"/>
        <end position="73"/>
    </location>
</feature>
<reference evidence="2 3" key="1">
    <citation type="submission" date="2016-10" db="EMBL/GenBank/DDBJ databases">
        <authorList>
            <person name="de Groot N.N."/>
        </authorList>
    </citation>
    <scope>NUCLEOTIDE SEQUENCE [LARGE SCALE GENOMIC DNA]</scope>
    <source>
        <strain evidence="2 3">DSM 2179</strain>
    </source>
</reference>
<dbReference type="STRING" id="84035.SAMN05660742_106208"/>
<dbReference type="InterPro" id="IPR041902">
    <property type="entry name" value="CtsR_N_sf"/>
</dbReference>
<evidence type="ECO:0000313" key="2">
    <source>
        <dbReference type="EMBL" id="SEJ38501.1"/>
    </source>
</evidence>
<evidence type="ECO:0000313" key="3">
    <source>
        <dbReference type="Proteomes" id="UP000199662"/>
    </source>
</evidence>
<name>A0A1H6YB78_9FIRM</name>
<proteinExistence type="predicted"/>
<dbReference type="AlphaFoldDB" id="A0A1H6YB78"/>
<organism evidence="2 3">
    <name type="scientific">Propionispira arboris</name>
    <dbReference type="NCBI Taxonomy" id="84035"/>
    <lineage>
        <taxon>Bacteria</taxon>
        <taxon>Bacillati</taxon>
        <taxon>Bacillota</taxon>
        <taxon>Negativicutes</taxon>
        <taxon>Selenomonadales</taxon>
        <taxon>Selenomonadaceae</taxon>
        <taxon>Propionispira</taxon>
    </lineage>
</organism>
<gene>
    <name evidence="2" type="ORF">SAMN05660742_106208</name>
</gene>
<dbReference type="Proteomes" id="UP000199662">
    <property type="component" value="Unassembled WGS sequence"/>
</dbReference>
<dbReference type="Pfam" id="PF05848">
    <property type="entry name" value="CtsR"/>
    <property type="match status" value="1"/>
</dbReference>
<dbReference type="InterPro" id="IPR040465">
    <property type="entry name" value="CtsR_N"/>
</dbReference>
<accession>A0A1H6YB78</accession>
<dbReference type="RefSeq" id="WP_091830773.1">
    <property type="nucleotide sequence ID" value="NZ_FNZK01000006.1"/>
</dbReference>
<protein>
    <submittedName>
        <fullName evidence="2">Transcriptional regulator CtsR</fullName>
    </submittedName>
</protein>
<keyword evidence="3" id="KW-1185">Reference proteome</keyword>
<dbReference type="EMBL" id="FNZK01000006">
    <property type="protein sequence ID" value="SEJ38501.1"/>
    <property type="molecule type" value="Genomic_DNA"/>
</dbReference>
<evidence type="ECO:0000259" key="1">
    <source>
        <dbReference type="Pfam" id="PF05848"/>
    </source>
</evidence>
<dbReference type="Gene3D" id="3.30.56.130">
    <property type="entry name" value="Transcriptional regulator CtsR, winged HTH domain"/>
    <property type="match status" value="1"/>
</dbReference>
<sequence length="147" mass="17251">MSNIADLIEEYILRRLSSEQNRKVELRRTDIADKICCAPSQISYVLNTRFTLKKGFVVESRRGLGGFIRIAQVPLDFIYQDMLDKIAENTELDEIQRMVRYLLQRQLIQTREAAIVMQFFTFAYDKLEAAERTRMIRSVFLTLANFS</sequence>